<evidence type="ECO:0000313" key="2">
    <source>
        <dbReference type="Proteomes" id="UP001596220"/>
    </source>
</evidence>
<reference evidence="2" key="1">
    <citation type="journal article" date="2019" name="Int. J. Syst. Evol. Microbiol.">
        <title>The Global Catalogue of Microorganisms (GCM) 10K type strain sequencing project: providing services to taxonomists for standard genome sequencing and annotation.</title>
        <authorList>
            <consortium name="The Broad Institute Genomics Platform"/>
            <consortium name="The Broad Institute Genome Sequencing Center for Infectious Disease"/>
            <person name="Wu L."/>
            <person name="Ma J."/>
        </authorList>
    </citation>
    <scope>NUCLEOTIDE SEQUENCE [LARGE SCALE GENOMIC DNA]</scope>
    <source>
        <strain evidence="2">CGMCC 4.7246</strain>
    </source>
</reference>
<name>A0ABW1P6T8_9PSEU</name>
<comment type="caution">
    <text evidence="1">The sequence shown here is derived from an EMBL/GenBank/DDBJ whole genome shotgun (WGS) entry which is preliminary data.</text>
</comment>
<dbReference type="RefSeq" id="WP_380636891.1">
    <property type="nucleotide sequence ID" value="NZ_JBHSQO010000013.1"/>
</dbReference>
<keyword evidence="2" id="KW-1185">Reference proteome</keyword>
<dbReference type="Proteomes" id="UP001596220">
    <property type="component" value="Unassembled WGS sequence"/>
</dbReference>
<protein>
    <recommendedName>
        <fullName evidence="3">TniQ protein</fullName>
    </recommendedName>
</protein>
<proteinExistence type="predicted"/>
<evidence type="ECO:0000313" key="1">
    <source>
        <dbReference type="EMBL" id="MFC6090722.1"/>
    </source>
</evidence>
<gene>
    <name evidence="1" type="ORF">ACFP3R_15685</name>
</gene>
<sequence>MNPLADQLAAAKAEAAALVERIGTRAGLTVTAPPTTAARLLAALDDAGRCLHVKAMPYQPTFVLGLSEVVECERCFLDRLAQDAHSQRRVCQFCGQTMPGALSQYLVRAGHLVLVLLLCSSCEPPEDLRPGTSAGPTERRNQ</sequence>
<accession>A0ABW1P6T8</accession>
<organism evidence="1 2">
    <name type="scientific">Saccharothrix lopnurensis</name>
    <dbReference type="NCBI Taxonomy" id="1670621"/>
    <lineage>
        <taxon>Bacteria</taxon>
        <taxon>Bacillati</taxon>
        <taxon>Actinomycetota</taxon>
        <taxon>Actinomycetes</taxon>
        <taxon>Pseudonocardiales</taxon>
        <taxon>Pseudonocardiaceae</taxon>
        <taxon>Saccharothrix</taxon>
    </lineage>
</organism>
<dbReference type="EMBL" id="JBHSQO010000013">
    <property type="protein sequence ID" value="MFC6090722.1"/>
    <property type="molecule type" value="Genomic_DNA"/>
</dbReference>
<evidence type="ECO:0008006" key="3">
    <source>
        <dbReference type="Google" id="ProtNLM"/>
    </source>
</evidence>